<dbReference type="PANTHER" id="PTHR43701:SF5">
    <property type="entry name" value="MEMBRANE TRANSPORTER PROTEIN-RELATED"/>
    <property type="match status" value="1"/>
</dbReference>
<organism evidence="6">
    <name type="scientific">marine metagenome</name>
    <dbReference type="NCBI Taxonomy" id="408172"/>
    <lineage>
        <taxon>unclassified sequences</taxon>
        <taxon>metagenomes</taxon>
        <taxon>ecological metagenomes</taxon>
    </lineage>
</organism>
<feature type="transmembrane region" description="Helical" evidence="5">
    <location>
        <begin position="18"/>
        <end position="44"/>
    </location>
</feature>
<accession>A0A381R841</accession>
<feature type="transmembrane region" description="Helical" evidence="5">
    <location>
        <begin position="56"/>
        <end position="76"/>
    </location>
</feature>
<evidence type="ECO:0000256" key="5">
    <source>
        <dbReference type="SAM" id="Phobius"/>
    </source>
</evidence>
<reference evidence="6" key="1">
    <citation type="submission" date="2018-05" db="EMBL/GenBank/DDBJ databases">
        <authorList>
            <person name="Lanie J.A."/>
            <person name="Ng W.-L."/>
            <person name="Kazmierczak K.M."/>
            <person name="Andrzejewski T.M."/>
            <person name="Davidsen T.M."/>
            <person name="Wayne K.J."/>
            <person name="Tettelin H."/>
            <person name="Glass J.I."/>
            <person name="Rusch D."/>
            <person name="Podicherti R."/>
            <person name="Tsui H.-C.T."/>
            <person name="Winkler M.E."/>
        </authorList>
    </citation>
    <scope>NUCLEOTIDE SEQUENCE</scope>
</reference>
<evidence type="ECO:0000313" key="6">
    <source>
        <dbReference type="EMBL" id="SUZ87048.1"/>
    </source>
</evidence>
<keyword evidence="3 5" id="KW-1133">Transmembrane helix</keyword>
<evidence type="ECO:0000256" key="3">
    <source>
        <dbReference type="ARBA" id="ARBA00022989"/>
    </source>
</evidence>
<feature type="transmembrane region" description="Helical" evidence="5">
    <location>
        <begin position="142"/>
        <end position="168"/>
    </location>
</feature>
<dbReference type="GO" id="GO:0016020">
    <property type="term" value="C:membrane"/>
    <property type="evidence" value="ECO:0007669"/>
    <property type="project" value="UniProtKB-SubCell"/>
</dbReference>
<feature type="transmembrane region" description="Helical" evidence="5">
    <location>
        <begin position="82"/>
        <end position="99"/>
    </location>
</feature>
<evidence type="ECO:0008006" key="7">
    <source>
        <dbReference type="Google" id="ProtNLM"/>
    </source>
</evidence>
<dbReference type="PANTHER" id="PTHR43701">
    <property type="entry name" value="MEMBRANE TRANSPORTER PROTEIN MJ0441-RELATED"/>
    <property type="match status" value="1"/>
</dbReference>
<keyword evidence="2 5" id="KW-0812">Transmembrane</keyword>
<keyword evidence="4 5" id="KW-0472">Membrane</keyword>
<sequence length="233" mass="23968">MIGAIGIGGVLLVPTLTYILGLGIHVAIATAMFTYLFSGAVGALEYARQDSIHWSMALWLCLGGMPGAYLGAAMTWVTPGVILEGLIGLLVLLSGLQALRGPSGAADSVASLSPLPLVVIGVVTGFGSSITGTGGPLVLIPILIWMQVPILTAVGLSQVIQIPIALLATTGNLMFGRIEWLIGIGVAVLLMLGVIVGARIAHRVSRVTLKRFIAVALLLVGASMLVRTITTLV</sequence>
<name>A0A381R841_9ZZZZ</name>
<feature type="transmembrane region" description="Helical" evidence="5">
    <location>
        <begin position="180"/>
        <end position="200"/>
    </location>
</feature>
<feature type="transmembrane region" description="Helical" evidence="5">
    <location>
        <begin position="111"/>
        <end position="130"/>
    </location>
</feature>
<evidence type="ECO:0000256" key="2">
    <source>
        <dbReference type="ARBA" id="ARBA00022692"/>
    </source>
</evidence>
<protein>
    <recommendedName>
        <fullName evidence="7">Membrane transporter protein</fullName>
    </recommendedName>
</protein>
<dbReference type="InterPro" id="IPR051598">
    <property type="entry name" value="TSUP/Inactive_protease-like"/>
</dbReference>
<feature type="transmembrane region" description="Helical" evidence="5">
    <location>
        <begin position="212"/>
        <end position="230"/>
    </location>
</feature>
<gene>
    <name evidence="6" type="ORF">METZ01_LOCUS39902</name>
</gene>
<dbReference type="InterPro" id="IPR002781">
    <property type="entry name" value="TM_pro_TauE-like"/>
</dbReference>
<evidence type="ECO:0000256" key="1">
    <source>
        <dbReference type="ARBA" id="ARBA00004141"/>
    </source>
</evidence>
<comment type="subcellular location">
    <subcellularLocation>
        <location evidence="1">Membrane</location>
        <topology evidence="1">Multi-pass membrane protein</topology>
    </subcellularLocation>
</comment>
<dbReference type="EMBL" id="UINC01001706">
    <property type="protein sequence ID" value="SUZ87048.1"/>
    <property type="molecule type" value="Genomic_DNA"/>
</dbReference>
<dbReference type="AlphaFoldDB" id="A0A381R841"/>
<evidence type="ECO:0000256" key="4">
    <source>
        <dbReference type="ARBA" id="ARBA00023136"/>
    </source>
</evidence>
<dbReference type="Pfam" id="PF01925">
    <property type="entry name" value="TauE"/>
    <property type="match status" value="1"/>
</dbReference>
<proteinExistence type="predicted"/>